<reference evidence="2 3" key="1">
    <citation type="submission" date="2014-03" db="EMBL/GenBank/DDBJ databases">
        <title>Draft genome of the hookworm Oesophagostomum dentatum.</title>
        <authorList>
            <person name="Mitreva M."/>
        </authorList>
    </citation>
    <scope>NUCLEOTIDE SEQUENCE [LARGE SCALE GENOMIC DNA]</scope>
    <source>
        <strain evidence="2 3">OD-Hann</strain>
    </source>
</reference>
<dbReference type="Proteomes" id="UP000053660">
    <property type="component" value="Unassembled WGS sequence"/>
</dbReference>
<accession>A0A0B1S4B0</accession>
<dbReference type="AlphaFoldDB" id="A0A0B1S4B0"/>
<dbReference type="EMBL" id="KN609508">
    <property type="protein sequence ID" value="KHJ78706.1"/>
    <property type="molecule type" value="Genomic_DNA"/>
</dbReference>
<gene>
    <name evidence="2" type="ORF">OESDEN_21671</name>
</gene>
<feature type="chain" id="PRO_5002060727" evidence="1">
    <location>
        <begin position="23"/>
        <end position="91"/>
    </location>
</feature>
<name>A0A0B1S4B0_OESDE</name>
<evidence type="ECO:0000256" key="1">
    <source>
        <dbReference type="SAM" id="SignalP"/>
    </source>
</evidence>
<keyword evidence="3" id="KW-1185">Reference proteome</keyword>
<proteinExistence type="predicted"/>
<feature type="signal peptide" evidence="1">
    <location>
        <begin position="1"/>
        <end position="22"/>
    </location>
</feature>
<sequence length="91" mass="9961">MFELRLFLLATTCLSLTEFINAGTPCNGSQFTQGEVDLLLKLVNDVREKVRSGQQSNGPNGTFLPAAKSMPDLVCSLLFLSAAIYTKLLFM</sequence>
<evidence type="ECO:0000313" key="3">
    <source>
        <dbReference type="Proteomes" id="UP000053660"/>
    </source>
</evidence>
<dbReference type="InterPro" id="IPR035940">
    <property type="entry name" value="CAP_sf"/>
</dbReference>
<dbReference type="Gene3D" id="3.40.33.10">
    <property type="entry name" value="CAP"/>
    <property type="match status" value="1"/>
</dbReference>
<organism evidence="2 3">
    <name type="scientific">Oesophagostomum dentatum</name>
    <name type="common">Nodular worm</name>
    <dbReference type="NCBI Taxonomy" id="61180"/>
    <lineage>
        <taxon>Eukaryota</taxon>
        <taxon>Metazoa</taxon>
        <taxon>Ecdysozoa</taxon>
        <taxon>Nematoda</taxon>
        <taxon>Chromadorea</taxon>
        <taxon>Rhabditida</taxon>
        <taxon>Rhabditina</taxon>
        <taxon>Rhabditomorpha</taxon>
        <taxon>Strongyloidea</taxon>
        <taxon>Strongylidae</taxon>
        <taxon>Oesophagostomum</taxon>
    </lineage>
</organism>
<dbReference type="OrthoDB" id="414826at2759"/>
<dbReference type="SUPFAM" id="SSF55797">
    <property type="entry name" value="PR-1-like"/>
    <property type="match status" value="1"/>
</dbReference>
<keyword evidence="1" id="KW-0732">Signal</keyword>
<protein>
    <submittedName>
        <fullName evidence="2">Uncharacterized protein</fullName>
    </submittedName>
</protein>
<evidence type="ECO:0000313" key="2">
    <source>
        <dbReference type="EMBL" id="KHJ78706.1"/>
    </source>
</evidence>